<reference evidence="1 2" key="1">
    <citation type="submission" date="2018-12" db="EMBL/GenBank/DDBJ databases">
        <authorList>
            <consortium name="Pathogen Informatics"/>
        </authorList>
    </citation>
    <scope>NUCLEOTIDE SEQUENCE [LARGE SCALE GENOMIC DNA]</scope>
    <source>
        <strain evidence="1 2">NCTC9419</strain>
    </source>
</reference>
<dbReference type="AlphaFoldDB" id="A0A447QI21"/>
<dbReference type="Proteomes" id="UP000271603">
    <property type="component" value="Chromosome"/>
</dbReference>
<proteinExistence type="predicted"/>
<accession>A0A447QI21</accession>
<dbReference type="EMBL" id="LR134155">
    <property type="protein sequence ID" value="VEA69748.1"/>
    <property type="molecule type" value="Genomic_DNA"/>
</dbReference>
<sequence length="165" mass="17720">MNGADYQRGSVLAAVMLVLLMGLLLLGAQQKQLDSALLLAVEQRRYLQAYNQASSALNWGLTQSWPPALLNAGVWRCQRQFSAGLQACVKRASRPGVILLRGLGEMPAAEPLWLYQLATRTRVGGCGRNRAAGWTFAGKGRGGLCGLTASAERPGVSRASACRKY</sequence>
<organism evidence="1 2">
    <name type="scientific">Serratia rubidaea</name>
    <name type="common">Serratia marinorubra</name>
    <dbReference type="NCBI Taxonomy" id="61652"/>
    <lineage>
        <taxon>Bacteria</taxon>
        <taxon>Pseudomonadati</taxon>
        <taxon>Pseudomonadota</taxon>
        <taxon>Gammaproteobacteria</taxon>
        <taxon>Enterobacterales</taxon>
        <taxon>Yersiniaceae</taxon>
        <taxon>Serratia</taxon>
    </lineage>
</organism>
<name>A0A447QI21_SERRU</name>
<dbReference type="InterPro" id="IPR019652">
    <property type="entry name" value="DUF2509"/>
</dbReference>
<protein>
    <submittedName>
        <fullName evidence="1">Protein of uncharacterized function (DUF2509)</fullName>
    </submittedName>
</protein>
<dbReference type="STRING" id="61652.AXX16_1517"/>
<evidence type="ECO:0000313" key="1">
    <source>
        <dbReference type="EMBL" id="VEA69748.1"/>
    </source>
</evidence>
<dbReference type="Pfam" id="PF10713">
    <property type="entry name" value="DUF2509"/>
    <property type="match status" value="1"/>
</dbReference>
<evidence type="ECO:0000313" key="2">
    <source>
        <dbReference type="Proteomes" id="UP000271603"/>
    </source>
</evidence>
<gene>
    <name evidence="1" type="ORF">NCTC9419_01234</name>
</gene>